<dbReference type="EMBL" id="JBBMFT010000007">
    <property type="protein sequence ID" value="MEQ2457052.1"/>
    <property type="molecule type" value="Genomic_DNA"/>
</dbReference>
<sequence length="165" mass="18670">MSPIKPNVDRAQAEHLVECYSDLVLRLSYTYLKRTEDAQDICQTVFLKLLEHPRSFASAEHEKAWIIRTAVNACKDLLKSHWRKTTVELDAAGQVPAPEAEEGSLLTALELLPPKYRTVIYLYYYEGYAAREIAQLLGESPAAVSTQLSRGRARLRTLLESEGYV</sequence>
<evidence type="ECO:0000256" key="4">
    <source>
        <dbReference type="ARBA" id="ARBA00023163"/>
    </source>
</evidence>
<dbReference type="InterPro" id="IPR007627">
    <property type="entry name" value="RNA_pol_sigma70_r2"/>
</dbReference>
<keyword evidence="8" id="KW-1185">Reference proteome</keyword>
<dbReference type="InterPro" id="IPR014284">
    <property type="entry name" value="RNA_pol_sigma-70_dom"/>
</dbReference>
<evidence type="ECO:0000313" key="7">
    <source>
        <dbReference type="EMBL" id="MEQ2457052.1"/>
    </source>
</evidence>
<evidence type="ECO:0000259" key="5">
    <source>
        <dbReference type="Pfam" id="PF04542"/>
    </source>
</evidence>
<dbReference type="Proteomes" id="UP001440599">
    <property type="component" value="Unassembled WGS sequence"/>
</dbReference>
<comment type="similarity">
    <text evidence="1">Belongs to the sigma-70 factor family. ECF subfamily.</text>
</comment>
<dbReference type="InterPro" id="IPR039425">
    <property type="entry name" value="RNA_pol_sigma-70-like"/>
</dbReference>
<evidence type="ECO:0000256" key="1">
    <source>
        <dbReference type="ARBA" id="ARBA00010641"/>
    </source>
</evidence>
<reference evidence="7 8" key="1">
    <citation type="submission" date="2024-03" db="EMBL/GenBank/DDBJ databases">
        <title>Human intestinal bacterial collection.</title>
        <authorList>
            <person name="Pauvert C."/>
            <person name="Hitch T.C.A."/>
            <person name="Clavel T."/>
        </authorList>
    </citation>
    <scope>NUCLEOTIDE SEQUENCE [LARGE SCALE GENOMIC DNA]</scope>
    <source>
        <strain evidence="7 8">CLA-AP-H34</strain>
    </source>
</reference>
<evidence type="ECO:0000256" key="3">
    <source>
        <dbReference type="ARBA" id="ARBA00023082"/>
    </source>
</evidence>
<keyword evidence="4" id="KW-0804">Transcription</keyword>
<keyword evidence="2" id="KW-0805">Transcription regulation</keyword>
<dbReference type="Gene3D" id="1.10.1740.10">
    <property type="match status" value="1"/>
</dbReference>
<dbReference type="InterPro" id="IPR013324">
    <property type="entry name" value="RNA_pol_sigma_r3/r4-like"/>
</dbReference>
<proteinExistence type="inferred from homology"/>
<feature type="domain" description="RNA polymerase sigma factor 70 region 4 type 2" evidence="6">
    <location>
        <begin position="104"/>
        <end position="155"/>
    </location>
</feature>
<dbReference type="PANTHER" id="PTHR43133">
    <property type="entry name" value="RNA POLYMERASE ECF-TYPE SIGMA FACTO"/>
    <property type="match status" value="1"/>
</dbReference>
<dbReference type="NCBIfam" id="TIGR02937">
    <property type="entry name" value="sigma70-ECF"/>
    <property type="match status" value="1"/>
</dbReference>
<protein>
    <submittedName>
        <fullName evidence="7">Sigma-70 family RNA polymerase sigma factor</fullName>
    </submittedName>
</protein>
<organism evidence="7 8">
    <name type="scientific">Flavonifractor hominis</name>
    <dbReference type="NCBI Taxonomy" id="3133178"/>
    <lineage>
        <taxon>Bacteria</taxon>
        <taxon>Bacillati</taxon>
        <taxon>Bacillota</taxon>
        <taxon>Clostridia</taxon>
        <taxon>Eubacteriales</taxon>
        <taxon>Oscillospiraceae</taxon>
        <taxon>Flavonifractor</taxon>
    </lineage>
</organism>
<dbReference type="InterPro" id="IPR013249">
    <property type="entry name" value="RNA_pol_sigma70_r4_t2"/>
</dbReference>
<comment type="caution">
    <text evidence="7">The sequence shown here is derived from an EMBL/GenBank/DDBJ whole genome shotgun (WGS) entry which is preliminary data.</text>
</comment>
<evidence type="ECO:0000256" key="2">
    <source>
        <dbReference type="ARBA" id="ARBA00023015"/>
    </source>
</evidence>
<dbReference type="Pfam" id="PF04542">
    <property type="entry name" value="Sigma70_r2"/>
    <property type="match status" value="1"/>
</dbReference>
<dbReference type="PANTHER" id="PTHR43133:SF51">
    <property type="entry name" value="RNA POLYMERASE SIGMA FACTOR"/>
    <property type="match status" value="1"/>
</dbReference>
<gene>
    <name evidence="7" type="ORF">WMO45_11000</name>
</gene>
<keyword evidence="3" id="KW-0731">Sigma factor</keyword>
<evidence type="ECO:0000313" key="8">
    <source>
        <dbReference type="Proteomes" id="UP001440599"/>
    </source>
</evidence>
<name>A0ABV1ER27_9FIRM</name>
<dbReference type="SUPFAM" id="SSF88659">
    <property type="entry name" value="Sigma3 and sigma4 domains of RNA polymerase sigma factors"/>
    <property type="match status" value="1"/>
</dbReference>
<dbReference type="InterPro" id="IPR036388">
    <property type="entry name" value="WH-like_DNA-bd_sf"/>
</dbReference>
<dbReference type="Gene3D" id="1.10.10.10">
    <property type="entry name" value="Winged helix-like DNA-binding domain superfamily/Winged helix DNA-binding domain"/>
    <property type="match status" value="1"/>
</dbReference>
<accession>A0ABV1ER27</accession>
<evidence type="ECO:0000259" key="6">
    <source>
        <dbReference type="Pfam" id="PF08281"/>
    </source>
</evidence>
<dbReference type="RefSeq" id="WP_349140813.1">
    <property type="nucleotide sequence ID" value="NZ_JBBMFT010000007.1"/>
</dbReference>
<dbReference type="SUPFAM" id="SSF88946">
    <property type="entry name" value="Sigma2 domain of RNA polymerase sigma factors"/>
    <property type="match status" value="1"/>
</dbReference>
<feature type="domain" description="RNA polymerase sigma-70 region 2" evidence="5">
    <location>
        <begin position="16"/>
        <end position="83"/>
    </location>
</feature>
<dbReference type="InterPro" id="IPR013325">
    <property type="entry name" value="RNA_pol_sigma_r2"/>
</dbReference>
<dbReference type="CDD" id="cd06171">
    <property type="entry name" value="Sigma70_r4"/>
    <property type="match status" value="1"/>
</dbReference>
<dbReference type="Pfam" id="PF08281">
    <property type="entry name" value="Sigma70_r4_2"/>
    <property type="match status" value="1"/>
</dbReference>